<feature type="domain" description="LysR substrate-binding" evidence="1">
    <location>
        <begin position="1"/>
        <end position="126"/>
    </location>
</feature>
<accession>A0ABN1BHD5</accession>
<dbReference type="EMBL" id="BAAAEN010000003">
    <property type="protein sequence ID" value="GAA0497757.1"/>
    <property type="molecule type" value="Genomic_DNA"/>
</dbReference>
<dbReference type="Gene3D" id="3.40.190.10">
    <property type="entry name" value="Periplasmic binding protein-like II"/>
    <property type="match status" value="1"/>
</dbReference>
<dbReference type="Proteomes" id="UP001501706">
    <property type="component" value="Unassembled WGS sequence"/>
</dbReference>
<dbReference type="SUPFAM" id="SSF53850">
    <property type="entry name" value="Periplasmic binding protein-like II"/>
    <property type="match status" value="1"/>
</dbReference>
<organism evidence="2 3">
    <name type="scientific">Pigmentiphaga daeguensis</name>
    <dbReference type="NCBI Taxonomy" id="414049"/>
    <lineage>
        <taxon>Bacteria</taxon>
        <taxon>Pseudomonadati</taxon>
        <taxon>Pseudomonadota</taxon>
        <taxon>Betaproteobacteria</taxon>
        <taxon>Burkholderiales</taxon>
        <taxon>Alcaligenaceae</taxon>
        <taxon>Pigmentiphaga</taxon>
    </lineage>
</organism>
<evidence type="ECO:0000259" key="1">
    <source>
        <dbReference type="Pfam" id="PF03466"/>
    </source>
</evidence>
<proteinExistence type="predicted"/>
<dbReference type="Pfam" id="PF03466">
    <property type="entry name" value="LysR_substrate"/>
    <property type="match status" value="1"/>
</dbReference>
<gene>
    <name evidence="2" type="ORF">GCM10009097_12520</name>
</gene>
<name>A0ABN1BHD5_9BURK</name>
<protein>
    <recommendedName>
        <fullName evidence="1">LysR substrate-binding domain-containing protein</fullName>
    </recommendedName>
</protein>
<comment type="caution">
    <text evidence="2">The sequence shown here is derived from an EMBL/GenBank/DDBJ whole genome shotgun (WGS) entry which is preliminary data.</text>
</comment>
<sequence>MVPTARRGSPWLKARTLADLQGARWVFTGADGESGYARPLFEQHGLEPPAVAAVANSTLALLSLLAAGDYVGLMPRQIAMQPLASQFMSVIDVEEKGYDLTVGAMLRSDSLPSPLMRHLITHLHRAAHHIGRDDAALAPARRA</sequence>
<dbReference type="InterPro" id="IPR005119">
    <property type="entry name" value="LysR_subst-bd"/>
</dbReference>
<evidence type="ECO:0000313" key="3">
    <source>
        <dbReference type="Proteomes" id="UP001501706"/>
    </source>
</evidence>
<reference evidence="2 3" key="1">
    <citation type="journal article" date="2019" name="Int. J. Syst. Evol. Microbiol.">
        <title>The Global Catalogue of Microorganisms (GCM) 10K type strain sequencing project: providing services to taxonomists for standard genome sequencing and annotation.</title>
        <authorList>
            <consortium name="The Broad Institute Genomics Platform"/>
            <consortium name="The Broad Institute Genome Sequencing Center for Infectious Disease"/>
            <person name="Wu L."/>
            <person name="Ma J."/>
        </authorList>
    </citation>
    <scope>NUCLEOTIDE SEQUENCE [LARGE SCALE GENOMIC DNA]</scope>
    <source>
        <strain evidence="2 3">JCM 14330</strain>
    </source>
</reference>
<evidence type="ECO:0000313" key="2">
    <source>
        <dbReference type="EMBL" id="GAA0497757.1"/>
    </source>
</evidence>
<dbReference type="RefSeq" id="WP_254914565.1">
    <property type="nucleotide sequence ID" value="NZ_BAAAEN010000003.1"/>
</dbReference>
<keyword evidence="3" id="KW-1185">Reference proteome</keyword>